<dbReference type="OrthoDB" id="10486072at2759"/>
<organism evidence="1 2">
    <name type="scientific">Pyronema omphalodes (strain CBS 100304)</name>
    <name type="common">Pyronema confluens</name>
    <dbReference type="NCBI Taxonomy" id="1076935"/>
    <lineage>
        <taxon>Eukaryota</taxon>
        <taxon>Fungi</taxon>
        <taxon>Dikarya</taxon>
        <taxon>Ascomycota</taxon>
        <taxon>Pezizomycotina</taxon>
        <taxon>Pezizomycetes</taxon>
        <taxon>Pezizales</taxon>
        <taxon>Pyronemataceae</taxon>
        <taxon>Pyronema</taxon>
    </lineage>
</organism>
<dbReference type="Proteomes" id="UP000018144">
    <property type="component" value="Unassembled WGS sequence"/>
</dbReference>
<evidence type="ECO:0000313" key="2">
    <source>
        <dbReference type="Proteomes" id="UP000018144"/>
    </source>
</evidence>
<dbReference type="AlphaFoldDB" id="U4LDA9"/>
<gene>
    <name evidence="1" type="ORF">PCON_07630</name>
</gene>
<name>U4LDA9_PYROM</name>
<protein>
    <submittedName>
        <fullName evidence="1">Uncharacterized protein</fullName>
    </submittedName>
</protein>
<accession>U4LDA9</accession>
<proteinExistence type="predicted"/>
<dbReference type="EMBL" id="HF935391">
    <property type="protein sequence ID" value="CCX29833.1"/>
    <property type="molecule type" value="Genomic_DNA"/>
</dbReference>
<sequence length="365" mass="41081">MGASAPLTPPKAISDTLLHTTKTSSGISKPRNANYDRWKVLSLSRQSAAQRHLGIRPTIPYNISLPILPISPPKTPQKPASPAISTQLIKPTKALEDALTSSISLTSPVSSVSPIITRRTLHLPIRRPPPRPNPQPRHHQSFLSTADAQILPYELFPSPQAVEAKYIPSQRTLYSRLAIKAGLPIYVIAKPPGMFRHPVTRFYPEAPRDPAAWLRGMERMERMEAMEGMEGEEDGDDEVYYACQLDVTPFRATKLRKPGKELLSKEKRVQLQKMNLKGMMEHRQGEVEVRTFNGYAVCGGVPFCYRQTRECVSGVEMGVEELKVHLREAHGLKVGRVVDIEGEWEAQERMKAEMEMETETEERME</sequence>
<keyword evidence="2" id="KW-1185">Reference proteome</keyword>
<evidence type="ECO:0000313" key="1">
    <source>
        <dbReference type="EMBL" id="CCX29833.1"/>
    </source>
</evidence>
<reference evidence="1 2" key="1">
    <citation type="journal article" date="2013" name="PLoS Genet.">
        <title>The genome and development-dependent transcriptomes of Pyronema confluens: a window into fungal evolution.</title>
        <authorList>
            <person name="Traeger S."/>
            <person name="Altegoer F."/>
            <person name="Freitag M."/>
            <person name="Gabaldon T."/>
            <person name="Kempken F."/>
            <person name="Kumar A."/>
            <person name="Marcet-Houben M."/>
            <person name="Poggeler S."/>
            <person name="Stajich J.E."/>
            <person name="Nowrousian M."/>
        </authorList>
    </citation>
    <scope>NUCLEOTIDE SEQUENCE [LARGE SCALE GENOMIC DNA]</scope>
    <source>
        <strain evidence="2">CBS 100304</strain>
        <tissue evidence="1">Vegetative mycelium</tissue>
    </source>
</reference>